<evidence type="ECO:0000313" key="9">
    <source>
        <dbReference type="EMBL" id="KGD67949.1"/>
    </source>
</evidence>
<evidence type="ECO:0000256" key="4">
    <source>
        <dbReference type="ARBA" id="ARBA00022692"/>
    </source>
</evidence>
<dbReference type="EMBL" id="JRHH01000003">
    <property type="protein sequence ID" value="KGD67949.1"/>
    <property type="molecule type" value="Genomic_DNA"/>
</dbReference>
<organism evidence="9 10">
    <name type="scientific">Flavobacterium aquatile LMG 4008 = ATCC 11947</name>
    <dbReference type="NCBI Taxonomy" id="1453498"/>
    <lineage>
        <taxon>Bacteria</taxon>
        <taxon>Pseudomonadati</taxon>
        <taxon>Bacteroidota</taxon>
        <taxon>Flavobacteriia</taxon>
        <taxon>Flavobacteriales</taxon>
        <taxon>Flavobacteriaceae</taxon>
        <taxon>Flavobacterium</taxon>
    </lineage>
</organism>
<dbReference type="GO" id="GO:0006508">
    <property type="term" value="P:proteolysis"/>
    <property type="evidence" value="ECO:0007669"/>
    <property type="project" value="UniProtKB-KW"/>
</dbReference>
<feature type="transmembrane region" description="Helical" evidence="8">
    <location>
        <begin position="150"/>
        <end position="172"/>
    </location>
</feature>
<dbReference type="GO" id="GO:0008233">
    <property type="term" value="F:peptidase activity"/>
    <property type="evidence" value="ECO:0007669"/>
    <property type="project" value="UniProtKB-KW"/>
</dbReference>
<evidence type="ECO:0000256" key="1">
    <source>
        <dbReference type="ARBA" id="ARBA00004651"/>
    </source>
</evidence>
<gene>
    <name evidence="9" type="ORF">LG45_06485</name>
</gene>
<dbReference type="NCBIfam" id="TIGR04178">
    <property type="entry name" value="exo_archaeo"/>
    <property type="match status" value="1"/>
</dbReference>
<reference evidence="9 10" key="1">
    <citation type="submission" date="2014-09" db="EMBL/GenBank/DDBJ databases">
        <title>Whole Genome Shotgun of Flavobacterium aquatile LMG 4008.</title>
        <authorList>
            <person name="Gale A.N."/>
            <person name="Pipes S.E."/>
            <person name="Newman J.D."/>
        </authorList>
    </citation>
    <scope>NUCLEOTIDE SEQUENCE [LARGE SCALE GENOMIC DNA]</scope>
    <source>
        <strain evidence="9 10">LMG 4008</strain>
    </source>
</reference>
<evidence type="ECO:0008006" key="11">
    <source>
        <dbReference type="Google" id="ProtNLM"/>
    </source>
</evidence>
<comment type="caution">
    <text evidence="9">The sequence shown here is derived from an EMBL/GenBank/DDBJ whole genome shotgun (WGS) entry which is preliminary data.</text>
</comment>
<keyword evidence="10" id="KW-1185">Reference proteome</keyword>
<dbReference type="STRING" id="1453498.LG45_06485"/>
<evidence type="ECO:0000256" key="3">
    <source>
        <dbReference type="ARBA" id="ARBA00022670"/>
    </source>
</evidence>
<accession>A0A095SU86</accession>
<dbReference type="InterPro" id="IPR019127">
    <property type="entry name" value="Exosortase"/>
</dbReference>
<evidence type="ECO:0000256" key="2">
    <source>
        <dbReference type="ARBA" id="ARBA00022475"/>
    </source>
</evidence>
<dbReference type="InterPro" id="IPR026323">
    <property type="entry name" value="Exosortase-related_prot_XrtF"/>
</dbReference>
<evidence type="ECO:0000313" key="10">
    <source>
        <dbReference type="Proteomes" id="UP000029554"/>
    </source>
</evidence>
<evidence type="ECO:0000256" key="7">
    <source>
        <dbReference type="ARBA" id="ARBA00023136"/>
    </source>
</evidence>
<feature type="transmembrane region" description="Helical" evidence="8">
    <location>
        <begin position="84"/>
        <end position="106"/>
    </location>
</feature>
<dbReference type="RefSeq" id="WP_035125540.1">
    <property type="nucleotide sequence ID" value="NZ_JRHH01000003.1"/>
</dbReference>
<proteinExistence type="predicted"/>
<evidence type="ECO:0000256" key="5">
    <source>
        <dbReference type="ARBA" id="ARBA00022801"/>
    </source>
</evidence>
<feature type="transmembrane region" description="Helical" evidence="8">
    <location>
        <begin position="118"/>
        <end position="144"/>
    </location>
</feature>
<dbReference type="NCBIfam" id="TIGR04128">
    <property type="entry name" value="exoso_Fjoh_1448"/>
    <property type="match status" value="1"/>
</dbReference>
<dbReference type="eggNOG" id="COG4083">
    <property type="taxonomic scope" value="Bacteria"/>
</dbReference>
<sequence>MKEYFKEYKPFLLFLAKFLGAYLVLTFAYYSYLSEFDQEKFEVDGFTQIVANQTSQLISVFDSRTHIEPNLTEPSVNLFYREKWVSRIVEGCNSLSVMILFVSFIFSFSGKFKQTVLFILFGCIVIHIFNIIRITLLGVSMFHYPQYQDLLHGVIFPLFIYGVVFILWIIWVNKFSSYAKKSSKRQN</sequence>
<keyword evidence="3" id="KW-0645">Protease</keyword>
<dbReference type="OrthoDB" id="678161at2"/>
<keyword evidence="6 8" id="KW-1133">Transmembrane helix</keyword>
<keyword evidence="2" id="KW-1003">Cell membrane</keyword>
<dbReference type="GO" id="GO:0005886">
    <property type="term" value="C:plasma membrane"/>
    <property type="evidence" value="ECO:0007669"/>
    <property type="project" value="UniProtKB-SubCell"/>
</dbReference>
<keyword evidence="4 8" id="KW-0812">Transmembrane</keyword>
<dbReference type="Pfam" id="PF09721">
    <property type="entry name" value="Exosortase_EpsH"/>
    <property type="match status" value="1"/>
</dbReference>
<protein>
    <recommendedName>
        <fullName evidence="11">Exosortase</fullName>
    </recommendedName>
</protein>
<keyword evidence="7 8" id="KW-0472">Membrane</keyword>
<dbReference type="AlphaFoldDB" id="A0A095SU86"/>
<evidence type="ECO:0000256" key="6">
    <source>
        <dbReference type="ARBA" id="ARBA00022989"/>
    </source>
</evidence>
<feature type="transmembrane region" description="Helical" evidence="8">
    <location>
        <begin position="12"/>
        <end position="32"/>
    </location>
</feature>
<evidence type="ECO:0000256" key="8">
    <source>
        <dbReference type="SAM" id="Phobius"/>
    </source>
</evidence>
<dbReference type="InterPro" id="IPR026392">
    <property type="entry name" value="Exo/Archaeosortase_dom"/>
</dbReference>
<keyword evidence="5" id="KW-0378">Hydrolase</keyword>
<name>A0A095SU86_9FLAO</name>
<comment type="subcellular location">
    <subcellularLocation>
        <location evidence="1">Cell membrane</location>
        <topology evidence="1">Multi-pass membrane protein</topology>
    </subcellularLocation>
</comment>
<dbReference type="Proteomes" id="UP000029554">
    <property type="component" value="Unassembled WGS sequence"/>
</dbReference>